<reference evidence="1" key="1">
    <citation type="submission" date="2018-02" db="EMBL/GenBank/DDBJ databases">
        <title>Rhizophora mucronata_Transcriptome.</title>
        <authorList>
            <person name="Meera S.P."/>
            <person name="Sreeshan A."/>
            <person name="Augustine A."/>
        </authorList>
    </citation>
    <scope>NUCLEOTIDE SEQUENCE</scope>
    <source>
        <tissue evidence="1">Leaf</tissue>
    </source>
</reference>
<name>A0A2P2NEU1_RHIMU</name>
<sequence length="34" mass="3916">MGRGFLFSLFGLFKCNFSAANGVKMIDNIYFMQF</sequence>
<dbReference type="AlphaFoldDB" id="A0A2P2NEU1"/>
<organism evidence="1">
    <name type="scientific">Rhizophora mucronata</name>
    <name type="common">Asiatic mangrove</name>
    <dbReference type="NCBI Taxonomy" id="61149"/>
    <lineage>
        <taxon>Eukaryota</taxon>
        <taxon>Viridiplantae</taxon>
        <taxon>Streptophyta</taxon>
        <taxon>Embryophyta</taxon>
        <taxon>Tracheophyta</taxon>
        <taxon>Spermatophyta</taxon>
        <taxon>Magnoliopsida</taxon>
        <taxon>eudicotyledons</taxon>
        <taxon>Gunneridae</taxon>
        <taxon>Pentapetalae</taxon>
        <taxon>rosids</taxon>
        <taxon>fabids</taxon>
        <taxon>Malpighiales</taxon>
        <taxon>Rhizophoraceae</taxon>
        <taxon>Rhizophora</taxon>
    </lineage>
</organism>
<accession>A0A2P2NEU1</accession>
<proteinExistence type="predicted"/>
<protein>
    <submittedName>
        <fullName evidence="1">Uncharacterized protein</fullName>
    </submittedName>
</protein>
<dbReference type="EMBL" id="GGEC01060508">
    <property type="protein sequence ID" value="MBX40992.1"/>
    <property type="molecule type" value="Transcribed_RNA"/>
</dbReference>
<evidence type="ECO:0000313" key="1">
    <source>
        <dbReference type="EMBL" id="MBX40992.1"/>
    </source>
</evidence>